<reference evidence="1 2" key="1">
    <citation type="submission" date="2018-01" db="EMBL/GenBank/DDBJ databases">
        <title>The draft genome sequence of Halioglobus japonicus S1-36.</title>
        <authorList>
            <person name="Du Z.-J."/>
            <person name="Shi M.-J."/>
        </authorList>
    </citation>
    <scope>NUCLEOTIDE SEQUENCE [LARGE SCALE GENOMIC DNA]</scope>
    <source>
        <strain evidence="1 2">S1-36</strain>
    </source>
</reference>
<comment type="caution">
    <text evidence="1">The sequence shown here is derived from an EMBL/GenBank/DDBJ whole genome shotgun (WGS) entry which is preliminary data.</text>
</comment>
<proteinExistence type="predicted"/>
<accession>A0AAP8MH22</accession>
<dbReference type="RefSeq" id="WP_084200322.1">
    <property type="nucleotide sequence ID" value="NZ_BMYL01000001.1"/>
</dbReference>
<dbReference type="KEGG" id="hja:BST95_14760"/>
<protein>
    <submittedName>
        <fullName evidence="1">Uncharacterized protein</fullName>
    </submittedName>
</protein>
<organism evidence="1 2">
    <name type="scientific">Halioglobus japonicus</name>
    <dbReference type="NCBI Taxonomy" id="930805"/>
    <lineage>
        <taxon>Bacteria</taxon>
        <taxon>Pseudomonadati</taxon>
        <taxon>Pseudomonadota</taxon>
        <taxon>Gammaproteobacteria</taxon>
        <taxon>Cellvibrionales</taxon>
        <taxon>Halieaceae</taxon>
        <taxon>Halioglobus</taxon>
    </lineage>
</organism>
<dbReference type="Proteomes" id="UP000235162">
    <property type="component" value="Unassembled WGS sequence"/>
</dbReference>
<evidence type="ECO:0000313" key="1">
    <source>
        <dbReference type="EMBL" id="PLW87642.1"/>
    </source>
</evidence>
<name>A0AAP8MH22_9GAMM</name>
<sequence>MQYDYPLPGACSTVMQLSTIGQRELLALQTQDSPKPSTPGVIMQWESRVPLRLSMRARFPGMGPSRMDEQGLLRFLRTRAIMIQRDKPASMAVLGKRLIH</sequence>
<gene>
    <name evidence="1" type="ORF">C0029_03425</name>
</gene>
<dbReference type="EMBL" id="PKUR01000001">
    <property type="protein sequence ID" value="PLW87642.1"/>
    <property type="molecule type" value="Genomic_DNA"/>
</dbReference>
<keyword evidence="2" id="KW-1185">Reference proteome</keyword>
<dbReference type="AlphaFoldDB" id="A0AAP8MH22"/>
<evidence type="ECO:0000313" key="2">
    <source>
        <dbReference type="Proteomes" id="UP000235162"/>
    </source>
</evidence>